<evidence type="ECO:0000313" key="3">
    <source>
        <dbReference type="Proteomes" id="UP000581688"/>
    </source>
</evidence>
<proteinExistence type="predicted"/>
<evidence type="ECO:0000313" key="2">
    <source>
        <dbReference type="EMBL" id="MBB6454521.1"/>
    </source>
</evidence>
<feature type="signal peptide" evidence="1">
    <location>
        <begin position="1"/>
        <end position="19"/>
    </location>
</feature>
<feature type="chain" id="PRO_5039016398" evidence="1">
    <location>
        <begin position="20"/>
        <end position="348"/>
    </location>
</feature>
<name>A0A841Q7V2_9BACI</name>
<dbReference type="Pfam" id="PF14172">
    <property type="entry name" value="DUF4309"/>
    <property type="match status" value="1"/>
</dbReference>
<keyword evidence="1" id="KW-0732">Signal</keyword>
<dbReference type="EMBL" id="JACHGH010000010">
    <property type="protein sequence ID" value="MBB6454521.1"/>
    <property type="molecule type" value="Genomic_DNA"/>
</dbReference>
<organism evidence="2 3">
    <name type="scientific">Salirhabdus euzebyi</name>
    <dbReference type="NCBI Taxonomy" id="394506"/>
    <lineage>
        <taxon>Bacteria</taxon>
        <taxon>Bacillati</taxon>
        <taxon>Bacillota</taxon>
        <taxon>Bacilli</taxon>
        <taxon>Bacillales</taxon>
        <taxon>Bacillaceae</taxon>
        <taxon>Salirhabdus</taxon>
    </lineage>
</organism>
<keyword evidence="3" id="KW-1185">Reference proteome</keyword>
<reference evidence="2 3" key="1">
    <citation type="submission" date="2020-08" db="EMBL/GenBank/DDBJ databases">
        <title>Genomic Encyclopedia of Type Strains, Phase IV (KMG-IV): sequencing the most valuable type-strain genomes for metagenomic binning, comparative biology and taxonomic classification.</title>
        <authorList>
            <person name="Goeker M."/>
        </authorList>
    </citation>
    <scope>NUCLEOTIDE SEQUENCE [LARGE SCALE GENOMIC DNA]</scope>
    <source>
        <strain evidence="2 3">DSM 19612</strain>
    </source>
</reference>
<dbReference type="AlphaFoldDB" id="A0A841Q7V2"/>
<dbReference type="InterPro" id="IPR025453">
    <property type="entry name" value="DUF4309"/>
</dbReference>
<protein>
    <submittedName>
        <fullName evidence="2">Uncharacterized protein</fullName>
    </submittedName>
</protein>
<accession>A0A841Q7V2</accession>
<dbReference type="Proteomes" id="UP000581688">
    <property type="component" value="Unassembled WGS sequence"/>
</dbReference>
<evidence type="ECO:0000256" key="1">
    <source>
        <dbReference type="SAM" id="SignalP"/>
    </source>
</evidence>
<gene>
    <name evidence="2" type="ORF">HNQ94_003010</name>
</gene>
<dbReference type="PROSITE" id="PS51257">
    <property type="entry name" value="PROKAR_LIPOPROTEIN"/>
    <property type="match status" value="1"/>
</dbReference>
<dbReference type="RefSeq" id="WP_174496918.1">
    <property type="nucleotide sequence ID" value="NZ_CADDWK010000010.1"/>
</dbReference>
<comment type="caution">
    <text evidence="2">The sequence shown here is derived from an EMBL/GenBank/DDBJ whole genome shotgun (WGS) entry which is preliminary data.</text>
</comment>
<sequence>MKRNIFYMLSILFLFTACSEDASKQQDSIFSIYGINLGDTMDTVVEKVGLPDDKEGSPQYDQEDVPPEYQDRGEFWIYEYDDFDIVFEDNRVITLAASGDEFQTDKGIGMYFTQHEVEESYKKYPIYTRDNEEYYIEVGDNWLVLVRDYMIYYGDPFLLETVGRSYADVADELTLVSEGKSLFSFQSDNDQSNRSETPTLSHAPNMSLYTQPNGPFDLYAAVHQKNTLKTLSAGKVPYLPVTIGTKRQDIERQWGMPYHDFWVWEANYPSYFNIAFEYDETDRVSGIIIENQTDGLTQEKVMDLFGQPDSAEWGALWELTYNLGEYRLIIYFDYDDLDEPVMNFIITK</sequence>